<dbReference type="PROSITE" id="PS51257">
    <property type="entry name" value="PROKAR_LIPOPROTEIN"/>
    <property type="match status" value="1"/>
</dbReference>
<keyword evidence="1" id="KW-1133">Transmembrane helix</keyword>
<evidence type="ECO:0000313" key="3">
    <source>
        <dbReference type="Proteomes" id="UP000215215"/>
    </source>
</evidence>
<reference evidence="2 3" key="1">
    <citation type="submission" date="2017-07" db="EMBL/GenBank/DDBJ databases">
        <title>Recovery of genomes from metagenomes via a dereplication, aggregation, and scoring strategy.</title>
        <authorList>
            <person name="Sieber C.M."/>
            <person name="Probst A.J."/>
            <person name="Sharrar A."/>
            <person name="Thomas B.C."/>
            <person name="Hess M."/>
            <person name="Tringe S.G."/>
            <person name="Banfield J.F."/>
        </authorList>
    </citation>
    <scope>NUCLEOTIDE SEQUENCE [LARGE SCALE GENOMIC DNA]</scope>
    <source>
        <strain evidence="2">JGI_Cruoil_03_44_89</strain>
    </source>
</reference>
<accession>A0A235BTV1</accession>
<dbReference type="EMBL" id="NOZQ01000103">
    <property type="protein sequence ID" value="OYD15748.1"/>
    <property type="molecule type" value="Genomic_DNA"/>
</dbReference>
<sequence length="65" mass="7046">MKWVIVIVVIAALSCLLGMMSKGLLLIGTGGLLFGLHPDAYLRFTNTLLLFAIAIALTIKFSRKP</sequence>
<protein>
    <submittedName>
        <fullName evidence="2">Uncharacterized protein</fullName>
    </submittedName>
</protein>
<proteinExistence type="predicted"/>
<evidence type="ECO:0000313" key="2">
    <source>
        <dbReference type="EMBL" id="OYD15748.1"/>
    </source>
</evidence>
<keyword evidence="1" id="KW-0812">Transmembrane</keyword>
<organism evidence="2 3">
    <name type="scientific">candidate division WOR-3 bacterium JGI_Cruoil_03_44_89</name>
    <dbReference type="NCBI Taxonomy" id="1973748"/>
    <lineage>
        <taxon>Bacteria</taxon>
        <taxon>Bacteria division WOR-3</taxon>
    </lineage>
</organism>
<dbReference type="AlphaFoldDB" id="A0A235BTV1"/>
<gene>
    <name evidence="2" type="ORF">CH333_04915</name>
</gene>
<dbReference type="Proteomes" id="UP000215215">
    <property type="component" value="Unassembled WGS sequence"/>
</dbReference>
<name>A0A235BTV1_UNCW3</name>
<keyword evidence="1" id="KW-0472">Membrane</keyword>
<evidence type="ECO:0000256" key="1">
    <source>
        <dbReference type="SAM" id="Phobius"/>
    </source>
</evidence>
<feature type="transmembrane region" description="Helical" evidence="1">
    <location>
        <begin position="41"/>
        <end position="59"/>
    </location>
</feature>
<comment type="caution">
    <text evidence="2">The sequence shown here is derived from an EMBL/GenBank/DDBJ whole genome shotgun (WGS) entry which is preliminary data.</text>
</comment>